<organism evidence="1 2">
    <name type="scientific">Mollisia scopiformis</name>
    <name type="common">Conifer needle endophyte fungus</name>
    <name type="synonym">Phialocephala scopiformis</name>
    <dbReference type="NCBI Taxonomy" id="149040"/>
    <lineage>
        <taxon>Eukaryota</taxon>
        <taxon>Fungi</taxon>
        <taxon>Dikarya</taxon>
        <taxon>Ascomycota</taxon>
        <taxon>Pezizomycotina</taxon>
        <taxon>Leotiomycetes</taxon>
        <taxon>Helotiales</taxon>
        <taxon>Mollisiaceae</taxon>
        <taxon>Mollisia</taxon>
    </lineage>
</organism>
<evidence type="ECO:0000313" key="1">
    <source>
        <dbReference type="EMBL" id="KUJ19591.1"/>
    </source>
</evidence>
<evidence type="ECO:0000313" key="2">
    <source>
        <dbReference type="Proteomes" id="UP000070700"/>
    </source>
</evidence>
<keyword evidence="2" id="KW-1185">Reference proteome</keyword>
<accession>A0A194XHI1</accession>
<gene>
    <name evidence="1" type="ORF">LY89DRAFT_717064</name>
</gene>
<sequence>MRLLSTDCFAGLHATTKIKKCQLGAIPIAVSHLPNLQLVLEHSNLANMPLISRQEAPQSIFHTLDGADPEDVDEFGFGGDAREFIERELAKTHESCVSPADEPLHSAAEALLQATPHRPDFSMATVLRAIGLRAKIQSMVFSVFMFLQDVCLVGMDGLIQPMELTNCKHDEIRLVMQALQCFEKIRVMDEPDTYRYKLSSRSQVTLP</sequence>
<dbReference type="AlphaFoldDB" id="A0A194XHI1"/>
<protein>
    <submittedName>
        <fullName evidence="1">Uncharacterized protein</fullName>
    </submittedName>
</protein>
<reference evidence="1 2" key="1">
    <citation type="submission" date="2015-10" db="EMBL/GenBank/DDBJ databases">
        <title>Full genome of DAOMC 229536 Phialocephala scopiformis, a fungal endophyte of spruce producing the potent anti-insectan compound rugulosin.</title>
        <authorList>
            <consortium name="DOE Joint Genome Institute"/>
            <person name="Walker A.K."/>
            <person name="Frasz S.L."/>
            <person name="Seifert K.A."/>
            <person name="Miller J.D."/>
            <person name="Mondo S.J."/>
            <person name="Labutti K."/>
            <person name="Lipzen A."/>
            <person name="Dockter R."/>
            <person name="Kennedy M."/>
            <person name="Grigoriev I.V."/>
            <person name="Spatafora J.W."/>
        </authorList>
    </citation>
    <scope>NUCLEOTIDE SEQUENCE [LARGE SCALE GENOMIC DNA]</scope>
    <source>
        <strain evidence="1 2">CBS 120377</strain>
    </source>
</reference>
<dbReference type="KEGG" id="psco:LY89DRAFT_717064"/>
<dbReference type="Proteomes" id="UP000070700">
    <property type="component" value="Unassembled WGS sequence"/>
</dbReference>
<name>A0A194XHI1_MOLSC</name>
<dbReference type="GeneID" id="28828036"/>
<dbReference type="EMBL" id="KQ947411">
    <property type="protein sequence ID" value="KUJ19591.1"/>
    <property type="molecule type" value="Genomic_DNA"/>
</dbReference>
<dbReference type="RefSeq" id="XP_018073946.1">
    <property type="nucleotide sequence ID" value="XM_018218310.1"/>
</dbReference>
<dbReference type="InParanoid" id="A0A194XHI1"/>
<dbReference type="OrthoDB" id="3559616at2759"/>
<proteinExistence type="predicted"/>